<dbReference type="SUPFAM" id="SSF82199">
    <property type="entry name" value="SET domain"/>
    <property type="match status" value="1"/>
</dbReference>
<evidence type="ECO:0000313" key="3">
    <source>
        <dbReference type="Proteomes" id="UP000829466"/>
    </source>
</evidence>
<dbReference type="InterPro" id="IPR046341">
    <property type="entry name" value="SET_dom_sf"/>
</dbReference>
<gene>
    <name evidence="2" type="ORF">SmaMPs15_000062</name>
</gene>
<keyword evidence="3" id="KW-1185">Reference proteome</keyword>
<reference evidence="2 3" key="1">
    <citation type="submission" date="2021-12" db="EMBL/GenBank/DDBJ databases">
        <title>Characterization of bacteriophage vB_SmaM_Ps15 infective to Stenotrophomonas maltophila clinical ocular isolates.</title>
        <authorList>
            <person name="Damnjanovic D."/>
            <person name="Vazquez-Campos X."/>
            <person name="Elliott L."/>
            <person name="Willcox M."/>
            <person name="Bridge W.J."/>
        </authorList>
    </citation>
    <scope>NUCLEOTIDE SEQUENCE [LARGE SCALE GENOMIC DNA]</scope>
</reference>
<sequence length="101" mass="11442">MSFFVQKSPVHGRGVFAGRKIIAGEQFSFPVILVPKSLDLVHKFPWDRENSSIVLGHFSLCNSSDKPNMKIHTISKLYLTKTFIATENISAGDEIFLKYRL</sequence>
<dbReference type="EMBL" id="OL702939">
    <property type="protein sequence ID" value="UMO77213.1"/>
    <property type="molecule type" value="Genomic_DNA"/>
</dbReference>
<dbReference type="Pfam" id="PF00856">
    <property type="entry name" value="SET"/>
    <property type="match status" value="1"/>
</dbReference>
<dbReference type="PROSITE" id="PS50280">
    <property type="entry name" value="SET"/>
    <property type="match status" value="1"/>
</dbReference>
<evidence type="ECO:0000259" key="1">
    <source>
        <dbReference type="PROSITE" id="PS50280"/>
    </source>
</evidence>
<proteinExistence type="predicted"/>
<protein>
    <submittedName>
        <fullName evidence="2">SET domain protein</fullName>
    </submittedName>
</protein>
<name>A0AAE9FH93_9CAUD</name>
<dbReference type="Proteomes" id="UP000829466">
    <property type="component" value="Segment"/>
</dbReference>
<feature type="domain" description="SET" evidence="1">
    <location>
        <begin position="1"/>
        <end position="100"/>
    </location>
</feature>
<evidence type="ECO:0000313" key="2">
    <source>
        <dbReference type="EMBL" id="UMO77213.1"/>
    </source>
</evidence>
<accession>A0AAE9FH93</accession>
<dbReference type="Gene3D" id="2.170.270.10">
    <property type="entry name" value="SET domain"/>
    <property type="match status" value="1"/>
</dbReference>
<dbReference type="InterPro" id="IPR001214">
    <property type="entry name" value="SET_dom"/>
</dbReference>
<organism evidence="2 3">
    <name type="scientific">Stenotrophomonas maltophilia phage vB_SmaM_Ps15</name>
    <dbReference type="NCBI Taxonomy" id="3071007"/>
    <lineage>
        <taxon>Viruses</taxon>
        <taxon>Duplodnaviria</taxon>
        <taxon>Heunggongvirae</taxon>
        <taxon>Uroviricota</taxon>
        <taxon>Caudoviricetes</taxon>
        <taxon>Menderavirus</taxon>
        <taxon>Menderavirus Ps15</taxon>
    </lineage>
</organism>